<evidence type="ECO:0000256" key="1">
    <source>
        <dbReference type="ARBA" id="ARBA00006479"/>
    </source>
</evidence>
<accession>A0A1S8YC96</accession>
<dbReference type="PROSITE" id="PS01125">
    <property type="entry name" value="ROK"/>
    <property type="match status" value="1"/>
</dbReference>
<evidence type="ECO:0000313" key="3">
    <source>
        <dbReference type="EMBL" id="OON36446.1"/>
    </source>
</evidence>
<dbReference type="Pfam" id="PF13412">
    <property type="entry name" value="HTH_24"/>
    <property type="match status" value="1"/>
</dbReference>
<dbReference type="InterPro" id="IPR000600">
    <property type="entry name" value="ROK"/>
</dbReference>
<dbReference type="InterPro" id="IPR036388">
    <property type="entry name" value="WH-like_DNA-bd_sf"/>
</dbReference>
<organism evidence="3 4">
    <name type="scientific">Izhakiella australiensis</name>
    <dbReference type="NCBI Taxonomy" id="1926881"/>
    <lineage>
        <taxon>Bacteria</taxon>
        <taxon>Pseudomonadati</taxon>
        <taxon>Pseudomonadota</taxon>
        <taxon>Gammaproteobacteria</taxon>
        <taxon>Enterobacterales</taxon>
        <taxon>Erwiniaceae</taxon>
        <taxon>Izhakiella</taxon>
    </lineage>
</organism>
<comment type="caution">
    <text evidence="3">The sequence shown here is derived from an EMBL/GenBank/DDBJ whole genome shotgun (WGS) entry which is preliminary data.</text>
</comment>
<evidence type="ECO:0000256" key="2">
    <source>
        <dbReference type="ARBA" id="ARBA00023277"/>
    </source>
</evidence>
<dbReference type="AlphaFoldDB" id="A0A1S8YC96"/>
<dbReference type="Gene3D" id="3.30.420.40">
    <property type="match status" value="2"/>
</dbReference>
<sequence>MFKESGKGPALLRLHNEKRLLAALRQVRETTRQDLAEALALSKNTVSLIVDELIARGWVSERGALAGRSAGRPKIRIALEAQVLKSAGIMVERHQLRWMVCDYFSRPLAQGQETLETGSPQPVLERLAQLASQLASDHPGLLGIGFGFPGIVDPRGGILHLSSHLGWRNVDLLSSLNLSVPVAAMNIVKAAALLSLQHDRLPADRSRFYLRVGEGVGGALVNGSDIYTGNSWTAGEAGHLMVEYDGPACRCGQRGCLEAVISVPAIEQRLASLAPGLSWHTRERDPQQVDEVMHQAGTWLGRALSQIMLLLNPAVIVVDAPWNKSAAFSDAACEAAKAQTLSFTWQNTQLLFMQQTFDPAQGLALAMIEQSEQSVL</sequence>
<comment type="similarity">
    <text evidence="1">Belongs to the ROK (NagC/XylR) family.</text>
</comment>
<dbReference type="Gene3D" id="1.10.10.10">
    <property type="entry name" value="Winged helix-like DNA-binding domain superfamily/Winged helix DNA-binding domain"/>
    <property type="match status" value="1"/>
</dbReference>
<dbReference type="PANTHER" id="PTHR18964:SF149">
    <property type="entry name" value="BIFUNCTIONAL UDP-N-ACETYLGLUCOSAMINE 2-EPIMERASE_N-ACETYLMANNOSAMINE KINASE"/>
    <property type="match status" value="1"/>
</dbReference>
<gene>
    <name evidence="3" type="ORF">BTJ39_21920</name>
</gene>
<dbReference type="PANTHER" id="PTHR18964">
    <property type="entry name" value="ROK (REPRESSOR, ORF, KINASE) FAMILY"/>
    <property type="match status" value="1"/>
</dbReference>
<dbReference type="RefSeq" id="WP_078004815.1">
    <property type="nucleotide sequence ID" value="NZ_MRUL01000026.1"/>
</dbReference>
<dbReference type="SUPFAM" id="SSF53067">
    <property type="entry name" value="Actin-like ATPase domain"/>
    <property type="match status" value="2"/>
</dbReference>
<dbReference type="OrthoDB" id="8772678at2"/>
<protein>
    <submittedName>
        <fullName evidence="3">ROK family protein</fullName>
    </submittedName>
</protein>
<dbReference type="EMBL" id="MRUL01000026">
    <property type="protein sequence ID" value="OON36446.1"/>
    <property type="molecule type" value="Genomic_DNA"/>
</dbReference>
<reference evidence="3 4" key="1">
    <citation type="submission" date="2016-12" db="EMBL/GenBank/DDBJ databases">
        <title>Izhakiella australiana sp. nov. of genus Izhakiella isolated from Australian desert.</title>
        <authorList>
            <person name="Ji M."/>
        </authorList>
    </citation>
    <scope>NUCLEOTIDE SEQUENCE [LARGE SCALE GENOMIC DNA]</scope>
    <source>
        <strain evidence="3 4">D4N98</strain>
    </source>
</reference>
<dbReference type="Proteomes" id="UP000190667">
    <property type="component" value="Unassembled WGS sequence"/>
</dbReference>
<dbReference type="STRING" id="1926881.BTJ39_21920"/>
<dbReference type="InterPro" id="IPR043129">
    <property type="entry name" value="ATPase_NBD"/>
</dbReference>
<name>A0A1S8YC96_9GAMM</name>
<dbReference type="Pfam" id="PF00480">
    <property type="entry name" value="ROK"/>
    <property type="match status" value="1"/>
</dbReference>
<dbReference type="InterPro" id="IPR049874">
    <property type="entry name" value="ROK_cs"/>
</dbReference>
<keyword evidence="4" id="KW-1185">Reference proteome</keyword>
<proteinExistence type="inferred from homology"/>
<evidence type="ECO:0000313" key="4">
    <source>
        <dbReference type="Proteomes" id="UP000190667"/>
    </source>
</evidence>
<dbReference type="InterPro" id="IPR036390">
    <property type="entry name" value="WH_DNA-bd_sf"/>
</dbReference>
<dbReference type="SUPFAM" id="SSF46785">
    <property type="entry name" value="Winged helix' DNA-binding domain"/>
    <property type="match status" value="1"/>
</dbReference>
<keyword evidence="2" id="KW-0119">Carbohydrate metabolism</keyword>